<dbReference type="AlphaFoldDB" id="A0A8H7QR09"/>
<dbReference type="Gene3D" id="1.20.58.70">
    <property type="match status" value="1"/>
</dbReference>
<dbReference type="PROSITE" id="PS50192">
    <property type="entry name" value="T_SNARE"/>
    <property type="match status" value="1"/>
</dbReference>
<keyword evidence="10" id="KW-1185">Reference proteome</keyword>
<accession>A0A8H7QR09</accession>
<dbReference type="GO" id="GO:0006887">
    <property type="term" value="P:exocytosis"/>
    <property type="evidence" value="ECO:0007669"/>
    <property type="project" value="TreeGrafter"/>
</dbReference>
<keyword evidence="6" id="KW-0175">Coiled coil</keyword>
<feature type="coiled-coil region" evidence="6">
    <location>
        <begin position="163"/>
        <end position="190"/>
    </location>
</feature>
<dbReference type="InterPro" id="IPR045242">
    <property type="entry name" value="Syntaxin"/>
</dbReference>
<dbReference type="GO" id="GO:0012505">
    <property type="term" value="C:endomembrane system"/>
    <property type="evidence" value="ECO:0007669"/>
    <property type="project" value="TreeGrafter"/>
</dbReference>
<sequence>MSDYRMTVSRDRLAEFKRNSGNFTDDTNSNHHGNYAYQPAVHQYQPQYQHHYPQPTFDRHNLQPYYDGYSTAYQAPTQPTPTFSYNDYNRYENPTVQPIPEMIEKESSLASTEAFFAKIEDIKCLVGKINENITEIETLHTFALSSINNEKASQVNLTLEELVRQTSKLNKQAKEHIKILELNNAKLILNLSDSQMRRTQLQGLKKKFIKTIQRYQDIEHTFEKKHRQRIERQILIVKPDATPQEIENAIDSDNTPQIFAHSLLNHNRLGNATQVLDEVQIRHQDIKKIEKTILELHKLFLDMQTMVDMQQETVTNIEKTTEQAVHELEKGNKHVSVAVKTAKITRKRKWCCFIIFIILLAVTGVLVWWFAFPKSHSF</sequence>
<dbReference type="Pfam" id="PF00804">
    <property type="entry name" value="Syntaxin"/>
    <property type="match status" value="1"/>
</dbReference>
<feature type="domain" description="T-SNARE coiled-coil homology" evidence="8">
    <location>
        <begin position="276"/>
        <end position="338"/>
    </location>
</feature>
<dbReference type="GO" id="GO:0006906">
    <property type="term" value="P:vesicle fusion"/>
    <property type="evidence" value="ECO:0007669"/>
    <property type="project" value="TreeGrafter"/>
</dbReference>
<dbReference type="PANTHER" id="PTHR19957:SF307">
    <property type="entry name" value="PROTEIN SSO1-RELATED"/>
    <property type="match status" value="1"/>
</dbReference>
<reference evidence="9" key="1">
    <citation type="submission" date="2020-12" db="EMBL/GenBank/DDBJ databases">
        <title>Metabolic potential, ecology and presence of endohyphal bacteria is reflected in genomic diversity of Mucoromycotina.</title>
        <authorList>
            <person name="Muszewska A."/>
            <person name="Okrasinska A."/>
            <person name="Steczkiewicz K."/>
            <person name="Drgas O."/>
            <person name="Orlowska M."/>
            <person name="Perlinska-Lenart U."/>
            <person name="Aleksandrzak-Piekarczyk T."/>
            <person name="Szatraj K."/>
            <person name="Zielenkiewicz U."/>
            <person name="Pilsyk S."/>
            <person name="Malc E."/>
            <person name="Mieczkowski P."/>
            <person name="Kruszewska J.S."/>
            <person name="Biernat P."/>
            <person name="Pawlowska J."/>
        </authorList>
    </citation>
    <scope>NUCLEOTIDE SEQUENCE</scope>
    <source>
        <strain evidence="9">CBS 226.32</strain>
    </source>
</reference>
<dbReference type="SMART" id="SM00397">
    <property type="entry name" value="t_SNARE"/>
    <property type="match status" value="1"/>
</dbReference>
<dbReference type="GO" id="GO:0000149">
    <property type="term" value="F:SNARE binding"/>
    <property type="evidence" value="ECO:0007669"/>
    <property type="project" value="TreeGrafter"/>
</dbReference>
<dbReference type="GO" id="GO:0048278">
    <property type="term" value="P:vesicle docking"/>
    <property type="evidence" value="ECO:0007669"/>
    <property type="project" value="TreeGrafter"/>
</dbReference>
<gene>
    <name evidence="9" type="ORF">INT46_003354</name>
</gene>
<dbReference type="Proteomes" id="UP000650833">
    <property type="component" value="Unassembled WGS sequence"/>
</dbReference>
<evidence type="ECO:0000256" key="5">
    <source>
        <dbReference type="ARBA" id="ARBA00023136"/>
    </source>
</evidence>
<evidence type="ECO:0000256" key="6">
    <source>
        <dbReference type="SAM" id="Coils"/>
    </source>
</evidence>
<protein>
    <recommendedName>
        <fullName evidence="8">t-SNARE coiled-coil homology domain-containing protein</fullName>
    </recommendedName>
</protein>
<keyword evidence="5 7" id="KW-0472">Membrane</keyword>
<dbReference type="GO" id="GO:0005484">
    <property type="term" value="F:SNAP receptor activity"/>
    <property type="evidence" value="ECO:0007669"/>
    <property type="project" value="TreeGrafter"/>
</dbReference>
<evidence type="ECO:0000256" key="3">
    <source>
        <dbReference type="ARBA" id="ARBA00022692"/>
    </source>
</evidence>
<proteinExistence type="inferred from homology"/>
<name>A0A8H7QR09_9FUNG</name>
<evidence type="ECO:0000313" key="10">
    <source>
        <dbReference type="Proteomes" id="UP000650833"/>
    </source>
</evidence>
<dbReference type="GO" id="GO:0006886">
    <property type="term" value="P:intracellular protein transport"/>
    <property type="evidence" value="ECO:0007669"/>
    <property type="project" value="TreeGrafter"/>
</dbReference>
<dbReference type="GO" id="GO:0005886">
    <property type="term" value="C:plasma membrane"/>
    <property type="evidence" value="ECO:0007669"/>
    <property type="project" value="TreeGrafter"/>
</dbReference>
<evidence type="ECO:0000256" key="7">
    <source>
        <dbReference type="SAM" id="Phobius"/>
    </source>
</evidence>
<comment type="subcellular location">
    <subcellularLocation>
        <location evidence="1">Membrane</location>
        <topology evidence="1">Single-pass type IV membrane protein</topology>
    </subcellularLocation>
</comment>
<dbReference type="SUPFAM" id="SSF47661">
    <property type="entry name" value="t-snare proteins"/>
    <property type="match status" value="1"/>
</dbReference>
<dbReference type="OrthoDB" id="10255013at2759"/>
<dbReference type="InterPro" id="IPR000727">
    <property type="entry name" value="T_SNARE_dom"/>
</dbReference>
<dbReference type="CDD" id="cd15849">
    <property type="entry name" value="SNARE_Sso1"/>
    <property type="match status" value="1"/>
</dbReference>
<dbReference type="Pfam" id="PF05739">
    <property type="entry name" value="SNARE"/>
    <property type="match status" value="1"/>
</dbReference>
<evidence type="ECO:0000256" key="4">
    <source>
        <dbReference type="ARBA" id="ARBA00022989"/>
    </source>
</evidence>
<organism evidence="9 10">
    <name type="scientific">Mucor plumbeus</name>
    <dbReference type="NCBI Taxonomy" id="97098"/>
    <lineage>
        <taxon>Eukaryota</taxon>
        <taxon>Fungi</taxon>
        <taxon>Fungi incertae sedis</taxon>
        <taxon>Mucoromycota</taxon>
        <taxon>Mucoromycotina</taxon>
        <taxon>Mucoromycetes</taxon>
        <taxon>Mucorales</taxon>
        <taxon>Mucorineae</taxon>
        <taxon>Mucoraceae</taxon>
        <taxon>Mucor</taxon>
    </lineage>
</organism>
<keyword evidence="4 7" id="KW-1133">Transmembrane helix</keyword>
<comment type="similarity">
    <text evidence="2">Belongs to the syntaxin family.</text>
</comment>
<dbReference type="GO" id="GO:0031201">
    <property type="term" value="C:SNARE complex"/>
    <property type="evidence" value="ECO:0007669"/>
    <property type="project" value="TreeGrafter"/>
</dbReference>
<dbReference type="InterPro" id="IPR010989">
    <property type="entry name" value="SNARE"/>
</dbReference>
<evidence type="ECO:0000256" key="2">
    <source>
        <dbReference type="ARBA" id="ARBA00009063"/>
    </source>
</evidence>
<dbReference type="InterPro" id="IPR006011">
    <property type="entry name" value="Syntaxin_N"/>
</dbReference>
<evidence type="ECO:0000256" key="1">
    <source>
        <dbReference type="ARBA" id="ARBA00004211"/>
    </source>
</evidence>
<evidence type="ECO:0000313" key="9">
    <source>
        <dbReference type="EMBL" id="KAG2197192.1"/>
    </source>
</evidence>
<dbReference type="SMART" id="SM00503">
    <property type="entry name" value="SynN"/>
    <property type="match status" value="1"/>
</dbReference>
<dbReference type="EMBL" id="JAEPRC010000440">
    <property type="protein sequence ID" value="KAG2197192.1"/>
    <property type="molecule type" value="Genomic_DNA"/>
</dbReference>
<evidence type="ECO:0000259" key="8">
    <source>
        <dbReference type="PROSITE" id="PS50192"/>
    </source>
</evidence>
<feature type="transmembrane region" description="Helical" evidence="7">
    <location>
        <begin position="350"/>
        <end position="371"/>
    </location>
</feature>
<dbReference type="PANTHER" id="PTHR19957">
    <property type="entry name" value="SYNTAXIN"/>
    <property type="match status" value="1"/>
</dbReference>
<comment type="caution">
    <text evidence="9">The sequence shown here is derived from an EMBL/GenBank/DDBJ whole genome shotgun (WGS) entry which is preliminary data.</text>
</comment>
<keyword evidence="3 7" id="KW-0812">Transmembrane</keyword>